<dbReference type="EMBL" id="BQNB010014235">
    <property type="protein sequence ID" value="GJT25732.1"/>
    <property type="molecule type" value="Genomic_DNA"/>
</dbReference>
<reference evidence="1" key="2">
    <citation type="submission" date="2022-01" db="EMBL/GenBank/DDBJ databases">
        <authorList>
            <person name="Yamashiro T."/>
            <person name="Shiraishi A."/>
            <person name="Satake H."/>
            <person name="Nakayama K."/>
        </authorList>
    </citation>
    <scope>NUCLEOTIDE SEQUENCE</scope>
</reference>
<keyword evidence="2" id="KW-1185">Reference proteome</keyword>
<reference evidence="1" key="1">
    <citation type="journal article" date="2022" name="Int. J. Mol. Sci.">
        <title>Draft Genome of Tanacetum Coccineum: Genomic Comparison of Closely Related Tanacetum-Family Plants.</title>
        <authorList>
            <person name="Yamashiro T."/>
            <person name="Shiraishi A."/>
            <person name="Nakayama K."/>
            <person name="Satake H."/>
        </authorList>
    </citation>
    <scope>NUCLEOTIDE SEQUENCE</scope>
</reference>
<proteinExistence type="predicted"/>
<sequence length="99" mass="11456">MVATKNEFGIAKMTINEEIIGGTDNDDLHVHENDVIEVESSDDETIFNGNDYILDDTLDDLLSIFNIKRKERDQVFVFSHKNIYRLIDEDDEDEDDIFG</sequence>
<evidence type="ECO:0000313" key="1">
    <source>
        <dbReference type="EMBL" id="GJT25732.1"/>
    </source>
</evidence>
<accession>A0ABQ5CGR7</accession>
<evidence type="ECO:0000313" key="2">
    <source>
        <dbReference type="Proteomes" id="UP001151760"/>
    </source>
</evidence>
<comment type="caution">
    <text evidence="1">The sequence shown here is derived from an EMBL/GenBank/DDBJ whole genome shotgun (WGS) entry which is preliminary data.</text>
</comment>
<organism evidence="1 2">
    <name type="scientific">Tanacetum coccineum</name>
    <dbReference type="NCBI Taxonomy" id="301880"/>
    <lineage>
        <taxon>Eukaryota</taxon>
        <taxon>Viridiplantae</taxon>
        <taxon>Streptophyta</taxon>
        <taxon>Embryophyta</taxon>
        <taxon>Tracheophyta</taxon>
        <taxon>Spermatophyta</taxon>
        <taxon>Magnoliopsida</taxon>
        <taxon>eudicotyledons</taxon>
        <taxon>Gunneridae</taxon>
        <taxon>Pentapetalae</taxon>
        <taxon>asterids</taxon>
        <taxon>campanulids</taxon>
        <taxon>Asterales</taxon>
        <taxon>Asteraceae</taxon>
        <taxon>Asteroideae</taxon>
        <taxon>Anthemideae</taxon>
        <taxon>Anthemidinae</taxon>
        <taxon>Tanacetum</taxon>
    </lineage>
</organism>
<gene>
    <name evidence="1" type="ORF">Tco_0895669</name>
</gene>
<protein>
    <submittedName>
        <fullName evidence="1">Uncharacterized protein</fullName>
    </submittedName>
</protein>
<dbReference type="Proteomes" id="UP001151760">
    <property type="component" value="Unassembled WGS sequence"/>
</dbReference>
<name>A0ABQ5CGR7_9ASTR</name>